<dbReference type="Gene3D" id="1.20.1440.130">
    <property type="entry name" value="VKOR domain"/>
    <property type="match status" value="1"/>
</dbReference>
<evidence type="ECO:0000256" key="5">
    <source>
        <dbReference type="ARBA" id="ARBA00022989"/>
    </source>
</evidence>
<dbReference type="EMBL" id="JAUHJR010000004">
    <property type="protein sequence ID" value="MDN4161899.1"/>
    <property type="molecule type" value="Genomic_DNA"/>
</dbReference>
<feature type="transmembrane region" description="Helical" evidence="10">
    <location>
        <begin position="158"/>
        <end position="182"/>
    </location>
</feature>
<dbReference type="InterPro" id="IPR038354">
    <property type="entry name" value="VKOR_sf"/>
</dbReference>
<name>A0ABT8EUW6_9ACTN</name>
<evidence type="ECO:0000256" key="4">
    <source>
        <dbReference type="ARBA" id="ARBA00022719"/>
    </source>
</evidence>
<dbReference type="InterPro" id="IPR012932">
    <property type="entry name" value="VKOR"/>
</dbReference>
<evidence type="ECO:0000313" key="13">
    <source>
        <dbReference type="Proteomes" id="UP001168537"/>
    </source>
</evidence>
<keyword evidence="5 10" id="KW-1133">Transmembrane helix</keyword>
<keyword evidence="8" id="KW-1015">Disulfide bond</keyword>
<evidence type="ECO:0000256" key="9">
    <source>
        <dbReference type="ARBA" id="ARBA00023284"/>
    </source>
</evidence>
<comment type="subcellular location">
    <subcellularLocation>
        <location evidence="1">Membrane</location>
        <topology evidence="1">Multi-pass membrane protein</topology>
    </subcellularLocation>
</comment>
<evidence type="ECO:0000256" key="1">
    <source>
        <dbReference type="ARBA" id="ARBA00004141"/>
    </source>
</evidence>
<evidence type="ECO:0000256" key="8">
    <source>
        <dbReference type="ARBA" id="ARBA00023157"/>
    </source>
</evidence>
<gene>
    <name evidence="12" type="ORF">QWY29_11105</name>
</gene>
<dbReference type="SMART" id="SM00756">
    <property type="entry name" value="VKc"/>
    <property type="match status" value="1"/>
</dbReference>
<evidence type="ECO:0000256" key="6">
    <source>
        <dbReference type="ARBA" id="ARBA00023002"/>
    </source>
</evidence>
<keyword evidence="6" id="KW-0560">Oxidoreductase</keyword>
<protein>
    <submittedName>
        <fullName evidence="12">Vitamin K epoxide reductase family protein</fullName>
    </submittedName>
</protein>
<feature type="transmembrane region" description="Helical" evidence="10">
    <location>
        <begin position="87"/>
        <end position="108"/>
    </location>
</feature>
<keyword evidence="9" id="KW-0676">Redox-active center</keyword>
<evidence type="ECO:0000256" key="3">
    <source>
        <dbReference type="ARBA" id="ARBA00022692"/>
    </source>
</evidence>
<keyword evidence="4" id="KW-0874">Quinone</keyword>
<organism evidence="12 13">
    <name type="scientific">Nocardioides abyssi</name>
    <dbReference type="NCBI Taxonomy" id="3058370"/>
    <lineage>
        <taxon>Bacteria</taxon>
        <taxon>Bacillati</taxon>
        <taxon>Actinomycetota</taxon>
        <taxon>Actinomycetes</taxon>
        <taxon>Propionibacteriales</taxon>
        <taxon>Nocardioidaceae</taxon>
        <taxon>Nocardioides</taxon>
    </lineage>
</organism>
<evidence type="ECO:0000259" key="11">
    <source>
        <dbReference type="SMART" id="SM00756"/>
    </source>
</evidence>
<keyword evidence="7 10" id="KW-0472">Membrane</keyword>
<comment type="caution">
    <text evidence="12">The sequence shown here is derived from an EMBL/GenBank/DDBJ whole genome shotgun (WGS) entry which is preliminary data.</text>
</comment>
<dbReference type="RefSeq" id="WP_300960848.1">
    <property type="nucleotide sequence ID" value="NZ_JAUHJR010000004.1"/>
</dbReference>
<dbReference type="Pfam" id="PF07884">
    <property type="entry name" value="VKOR"/>
    <property type="match status" value="1"/>
</dbReference>
<evidence type="ECO:0000256" key="10">
    <source>
        <dbReference type="SAM" id="Phobius"/>
    </source>
</evidence>
<dbReference type="CDD" id="cd12922">
    <property type="entry name" value="VKOR_5"/>
    <property type="match status" value="1"/>
</dbReference>
<evidence type="ECO:0000256" key="2">
    <source>
        <dbReference type="ARBA" id="ARBA00006214"/>
    </source>
</evidence>
<evidence type="ECO:0000313" key="12">
    <source>
        <dbReference type="EMBL" id="MDN4161899.1"/>
    </source>
</evidence>
<sequence length="190" mass="20679">MPWLLLVGGIVGALAAFVLTVEKLALLADENYLPSCSINPVLNCGSIMRTDQAELFGFPNPLIGLAAFPVAAATGAALLAGARLTRWYWLGLQAGVTFAVVFIGWLVFQSLYRINALCPYCMVVWAVTVPLFWYVTLTNLDRGHLGSRARDSAPGRVVLANHGVILTAAYTILLALVAHRFWDYWVSLVL</sequence>
<accession>A0ABT8EUW6</accession>
<reference evidence="12" key="1">
    <citation type="submission" date="2023-06" db="EMBL/GenBank/DDBJ databases">
        <title>Draft genome sequence of Nocardioides sp. SOB72.</title>
        <authorList>
            <person name="Zhang G."/>
        </authorList>
    </citation>
    <scope>NUCLEOTIDE SEQUENCE</scope>
    <source>
        <strain evidence="12">SOB72</strain>
    </source>
</reference>
<keyword evidence="3 10" id="KW-0812">Transmembrane</keyword>
<feature type="domain" description="Vitamin K epoxide reductase" evidence="11">
    <location>
        <begin position="3"/>
        <end position="139"/>
    </location>
</feature>
<feature type="transmembrane region" description="Helical" evidence="10">
    <location>
        <begin position="62"/>
        <end position="80"/>
    </location>
</feature>
<dbReference type="Proteomes" id="UP001168537">
    <property type="component" value="Unassembled WGS sequence"/>
</dbReference>
<proteinExistence type="inferred from homology"/>
<evidence type="ECO:0000256" key="7">
    <source>
        <dbReference type="ARBA" id="ARBA00023136"/>
    </source>
</evidence>
<feature type="transmembrane region" description="Helical" evidence="10">
    <location>
        <begin position="114"/>
        <end position="137"/>
    </location>
</feature>
<keyword evidence="13" id="KW-1185">Reference proteome</keyword>
<dbReference type="InterPro" id="IPR041714">
    <property type="entry name" value="VKOR_Actinobacteria"/>
</dbReference>
<comment type="similarity">
    <text evidence="2">Belongs to the VKOR family.</text>
</comment>